<evidence type="ECO:0000313" key="1">
    <source>
        <dbReference type="EMBL" id="ODN68296.1"/>
    </source>
</evidence>
<dbReference type="Pfam" id="PF10985">
    <property type="entry name" value="DUF2805"/>
    <property type="match status" value="1"/>
</dbReference>
<dbReference type="STRING" id="291169.A9E74_00269"/>
<dbReference type="AlphaFoldDB" id="A0A1E3GXJ4"/>
<dbReference type="InterPro" id="IPR019882">
    <property type="entry name" value="CHP03643"/>
</dbReference>
<sequence length="85" mass="10166">MSETLSLADISRIIEMAWEDRTPFEAIFRLYGLPENQVIKLMQRQMKPGSFRLWRERVAGRKTKHQALRDPRISRAYCPTQYKPR</sequence>
<reference evidence="1 2" key="1">
    <citation type="submission" date="2016-07" db="EMBL/GenBank/DDBJ databases">
        <title>Draft Genome Sequence of Methylophaga muralis Bur 1.</title>
        <authorList>
            <person name="Vasilenko O.V."/>
            <person name="Doronina N.V."/>
            <person name="Shmareva M.N."/>
            <person name="Tarlachkov S.V."/>
            <person name="Mustakhimov I."/>
            <person name="Trotsenko Y.A."/>
        </authorList>
    </citation>
    <scope>NUCLEOTIDE SEQUENCE [LARGE SCALE GENOMIC DNA]</scope>
    <source>
        <strain evidence="1 2">Bur 1</strain>
    </source>
</reference>
<name>A0A1E3GXJ4_9GAMM</name>
<accession>A0A1E3GXJ4</accession>
<evidence type="ECO:0000313" key="2">
    <source>
        <dbReference type="Proteomes" id="UP000094379"/>
    </source>
</evidence>
<keyword evidence="2" id="KW-1185">Reference proteome</keyword>
<proteinExistence type="predicted"/>
<gene>
    <name evidence="1" type="ORF">A9E74_00269</name>
</gene>
<dbReference type="Proteomes" id="UP000094379">
    <property type="component" value="Unassembled WGS sequence"/>
</dbReference>
<dbReference type="EMBL" id="MCRI01000001">
    <property type="protein sequence ID" value="ODN68296.1"/>
    <property type="molecule type" value="Genomic_DNA"/>
</dbReference>
<protein>
    <recommendedName>
        <fullName evidence="3">TIGR03643 family protein</fullName>
    </recommendedName>
</protein>
<comment type="caution">
    <text evidence="1">The sequence shown here is derived from an EMBL/GenBank/DDBJ whole genome shotgun (WGS) entry which is preliminary data.</text>
</comment>
<evidence type="ECO:0008006" key="3">
    <source>
        <dbReference type="Google" id="ProtNLM"/>
    </source>
</evidence>
<dbReference type="RefSeq" id="WP_069294861.1">
    <property type="nucleotide sequence ID" value="NZ_MCRI01000001.1"/>
</dbReference>
<dbReference type="NCBIfam" id="TIGR03643">
    <property type="entry name" value="TIGR03643 family protein"/>
    <property type="match status" value="1"/>
</dbReference>
<dbReference type="PATRIC" id="fig|291169.3.peg.272"/>
<organism evidence="1 2">
    <name type="scientific">Methylophaga muralis</name>
    <dbReference type="NCBI Taxonomy" id="291169"/>
    <lineage>
        <taxon>Bacteria</taxon>
        <taxon>Pseudomonadati</taxon>
        <taxon>Pseudomonadota</taxon>
        <taxon>Gammaproteobacteria</taxon>
        <taxon>Thiotrichales</taxon>
        <taxon>Piscirickettsiaceae</taxon>
        <taxon>Methylophaga</taxon>
    </lineage>
</organism>